<dbReference type="Proteomes" id="UP000603865">
    <property type="component" value="Unassembled WGS sequence"/>
</dbReference>
<evidence type="ECO:0000313" key="2">
    <source>
        <dbReference type="Proteomes" id="UP000603865"/>
    </source>
</evidence>
<sequence length="170" mass="18708">MTDAARERTRRVLRIALSSPYEGEREKSVGLVLQLLQRGGLRLCDIDPSFGTADGELALRTRARLAASYQVSFRSREEALFYLQLFGVFAASSPPPVPGEDQSGYVLTCFASPDVQARLDAAFHRHTPRLQAALAAAQEQALRDYQARRRELFRAAVEGTAALAAREGVD</sequence>
<reference evidence="1" key="1">
    <citation type="journal article" date="2014" name="Int. J. Syst. Evol. Microbiol.">
        <title>Complete genome sequence of Corynebacterium casei LMG S-19264T (=DSM 44701T), isolated from a smear-ripened cheese.</title>
        <authorList>
            <consortium name="US DOE Joint Genome Institute (JGI-PGF)"/>
            <person name="Walter F."/>
            <person name="Albersmeier A."/>
            <person name="Kalinowski J."/>
            <person name="Ruckert C."/>
        </authorList>
    </citation>
    <scope>NUCLEOTIDE SEQUENCE</scope>
    <source>
        <strain evidence="1">JCM 31311</strain>
    </source>
</reference>
<dbReference type="RefSeq" id="WP_189090026.1">
    <property type="nucleotide sequence ID" value="NZ_BMQL01000009.1"/>
</dbReference>
<dbReference type="EMBL" id="BMQL01000009">
    <property type="protein sequence ID" value="GGR07843.1"/>
    <property type="molecule type" value="Genomic_DNA"/>
</dbReference>
<reference evidence="1" key="2">
    <citation type="submission" date="2020-09" db="EMBL/GenBank/DDBJ databases">
        <authorList>
            <person name="Sun Q."/>
            <person name="Ohkuma M."/>
        </authorList>
    </citation>
    <scope>NUCLEOTIDE SEQUENCE</scope>
    <source>
        <strain evidence="1">JCM 31311</strain>
    </source>
</reference>
<organism evidence="1 2">
    <name type="scientific">Deinococcus ruber</name>
    <dbReference type="NCBI Taxonomy" id="1848197"/>
    <lineage>
        <taxon>Bacteria</taxon>
        <taxon>Thermotogati</taxon>
        <taxon>Deinococcota</taxon>
        <taxon>Deinococci</taxon>
        <taxon>Deinococcales</taxon>
        <taxon>Deinococcaceae</taxon>
        <taxon>Deinococcus</taxon>
    </lineage>
</organism>
<accession>A0A918F4U5</accession>
<gene>
    <name evidence="1" type="ORF">GCM10008957_20670</name>
</gene>
<dbReference type="AlphaFoldDB" id="A0A918F4U5"/>
<evidence type="ECO:0000313" key="1">
    <source>
        <dbReference type="EMBL" id="GGR07843.1"/>
    </source>
</evidence>
<protein>
    <submittedName>
        <fullName evidence="1">Uncharacterized protein</fullName>
    </submittedName>
</protein>
<comment type="caution">
    <text evidence="1">The sequence shown here is derived from an EMBL/GenBank/DDBJ whole genome shotgun (WGS) entry which is preliminary data.</text>
</comment>
<keyword evidence="2" id="KW-1185">Reference proteome</keyword>
<proteinExistence type="predicted"/>
<name>A0A918F4U5_9DEIO</name>